<dbReference type="InterPro" id="IPR029000">
    <property type="entry name" value="Cyclophilin-like_dom_sf"/>
</dbReference>
<accession>A0AAD9PUE0</accession>
<dbReference type="AlphaFoldDB" id="A0AAD9PUE0"/>
<organism evidence="9 10">
    <name type="scientific">Acropora cervicornis</name>
    <name type="common">Staghorn coral</name>
    <dbReference type="NCBI Taxonomy" id="6130"/>
    <lineage>
        <taxon>Eukaryota</taxon>
        <taxon>Metazoa</taxon>
        <taxon>Cnidaria</taxon>
        <taxon>Anthozoa</taxon>
        <taxon>Hexacorallia</taxon>
        <taxon>Scleractinia</taxon>
        <taxon>Astrocoeniina</taxon>
        <taxon>Acroporidae</taxon>
        <taxon>Acropora</taxon>
    </lineage>
</organism>
<reference evidence="9" key="1">
    <citation type="journal article" date="2023" name="G3 (Bethesda)">
        <title>Whole genome assembly and annotation of the endangered Caribbean coral Acropora cervicornis.</title>
        <authorList>
            <person name="Selwyn J.D."/>
            <person name="Vollmer S.V."/>
        </authorList>
    </citation>
    <scope>NUCLEOTIDE SEQUENCE</scope>
    <source>
        <strain evidence="9">K2</strain>
    </source>
</reference>
<evidence type="ECO:0000313" key="9">
    <source>
        <dbReference type="EMBL" id="KAK2549255.1"/>
    </source>
</evidence>
<dbReference type="GO" id="GO:0003755">
    <property type="term" value="F:peptidyl-prolyl cis-trans isomerase activity"/>
    <property type="evidence" value="ECO:0007669"/>
    <property type="project" value="UniProtKB-UniRule"/>
</dbReference>
<comment type="subunit">
    <text evidence="6">Part of the activated spliceosome B/catalytic step 1 spliceosome, one of the forms of the spliceosome which has a well-formed active site but still cannot catalyze the branching reaction and is composed at least of 52 proteins, the U2, U5 and U6 snRNAs and the pre-mRNA. Recruited during early steps of activated spliceosome B maturation, it is probably one of the first proteins released from this complex as he matures to the spliceosome C complex. Component of the minor spliceosome, which splices U12-type introns.</text>
</comment>
<comment type="caution">
    <text evidence="9">The sequence shown here is derived from an EMBL/GenBank/DDBJ whole genome shotgun (WGS) entry which is preliminary data.</text>
</comment>
<evidence type="ECO:0000256" key="7">
    <source>
        <dbReference type="RuleBase" id="RU363019"/>
    </source>
</evidence>
<dbReference type="PIRSF" id="PIRSF001467">
    <property type="entry name" value="Peptidylpro_ismrse"/>
    <property type="match status" value="1"/>
</dbReference>
<evidence type="ECO:0000256" key="4">
    <source>
        <dbReference type="ARBA" id="ARBA00023235"/>
    </source>
</evidence>
<dbReference type="GO" id="GO:0071013">
    <property type="term" value="C:catalytic step 2 spliceosome"/>
    <property type="evidence" value="ECO:0007669"/>
    <property type="project" value="TreeGrafter"/>
</dbReference>
<dbReference type="PANTHER" id="PTHR45625:SF6">
    <property type="entry name" value="SPLICEOSOME-ASSOCIATED PROTEIN CWC27 HOMOLOG"/>
    <property type="match status" value="1"/>
</dbReference>
<dbReference type="Pfam" id="PF00160">
    <property type="entry name" value="Pro_isomerase"/>
    <property type="match status" value="1"/>
</dbReference>
<gene>
    <name evidence="9" type="ORF">P5673_030371</name>
</gene>
<keyword evidence="4 7" id="KW-0413">Isomerase</keyword>
<name>A0AAD9PUE0_ACRCE</name>
<evidence type="ECO:0000256" key="6">
    <source>
        <dbReference type="ARBA" id="ARBA00046368"/>
    </source>
</evidence>
<evidence type="ECO:0000259" key="8">
    <source>
        <dbReference type="PROSITE" id="PS50072"/>
    </source>
</evidence>
<dbReference type="PANTHER" id="PTHR45625">
    <property type="entry name" value="PEPTIDYL-PROLYL CIS-TRANS ISOMERASE-RELATED"/>
    <property type="match status" value="1"/>
</dbReference>
<dbReference type="InterPro" id="IPR024936">
    <property type="entry name" value="Cyclophilin-type_PPIase"/>
</dbReference>
<dbReference type="CDD" id="cd01925">
    <property type="entry name" value="cyclophilin_CeCYP16-like"/>
    <property type="match status" value="1"/>
</dbReference>
<dbReference type="EMBL" id="JARQWQ010000129">
    <property type="protein sequence ID" value="KAK2549255.1"/>
    <property type="molecule type" value="Genomic_DNA"/>
</dbReference>
<dbReference type="EC" id="5.2.1.8" evidence="7"/>
<sequence>MSNIYIQEPPTNGKVLLTTTSGEIDIELWSKEAPKACRNFVQLCLEGYYDGTIFHRIVKGFCVQGGDPTGTGMGGESIYGKAFKDEFHQRLRFVRRGLVAMANAGPNDNQSQFFFTLGATPELNGKHTIFGKVAGDTIYNMLKMEDCEVEEDDRPLFPPKIKSTEVS</sequence>
<dbReference type="FunFam" id="2.40.100.10:FF:000007">
    <property type="entry name" value="Peptidyl-prolyl cis-trans isomerase CWC27 homolog"/>
    <property type="match status" value="1"/>
</dbReference>
<dbReference type="PRINTS" id="PR00153">
    <property type="entry name" value="CSAPPISMRASE"/>
</dbReference>
<keyword evidence="10" id="KW-1185">Reference proteome</keyword>
<keyword evidence="3 7" id="KW-0697">Rotamase</keyword>
<comment type="catalytic activity">
    <reaction evidence="7">
        <text>[protein]-peptidylproline (omega=180) = [protein]-peptidylproline (omega=0)</text>
        <dbReference type="Rhea" id="RHEA:16237"/>
        <dbReference type="Rhea" id="RHEA-COMP:10747"/>
        <dbReference type="Rhea" id="RHEA-COMP:10748"/>
        <dbReference type="ChEBI" id="CHEBI:83833"/>
        <dbReference type="ChEBI" id="CHEBI:83834"/>
        <dbReference type="EC" id="5.2.1.8"/>
    </reaction>
</comment>
<comment type="function">
    <text evidence="7">PPIases accelerate the folding of proteins. It catalyzes the cis-trans isomerization of proline imidic peptide bonds in oligopeptides.</text>
</comment>
<dbReference type="InterPro" id="IPR044666">
    <property type="entry name" value="Cyclophilin_A-like"/>
</dbReference>
<evidence type="ECO:0000256" key="2">
    <source>
        <dbReference type="ARBA" id="ARBA00007365"/>
    </source>
</evidence>
<comment type="similarity">
    <text evidence="2 7">Belongs to the cyclophilin-type PPIase family.</text>
</comment>
<keyword evidence="5" id="KW-0539">Nucleus</keyword>
<evidence type="ECO:0000256" key="5">
    <source>
        <dbReference type="ARBA" id="ARBA00023242"/>
    </source>
</evidence>
<comment type="subcellular location">
    <subcellularLocation>
        <location evidence="1">Nucleus</location>
    </subcellularLocation>
</comment>
<reference evidence="9" key="2">
    <citation type="journal article" date="2023" name="Science">
        <title>Genomic signatures of disease resistance in endangered staghorn corals.</title>
        <authorList>
            <person name="Vollmer S.V."/>
            <person name="Selwyn J.D."/>
            <person name="Despard B.A."/>
            <person name="Roesel C.L."/>
        </authorList>
    </citation>
    <scope>NUCLEOTIDE SEQUENCE</scope>
    <source>
        <strain evidence="9">K2</strain>
    </source>
</reference>
<evidence type="ECO:0000313" key="10">
    <source>
        <dbReference type="Proteomes" id="UP001249851"/>
    </source>
</evidence>
<dbReference type="Proteomes" id="UP001249851">
    <property type="component" value="Unassembled WGS sequence"/>
</dbReference>
<feature type="domain" description="PPIase cyclophilin-type" evidence="8">
    <location>
        <begin position="22"/>
        <end position="166"/>
    </location>
</feature>
<dbReference type="PROSITE" id="PS50072">
    <property type="entry name" value="CSA_PPIASE_2"/>
    <property type="match status" value="1"/>
</dbReference>
<evidence type="ECO:0000256" key="3">
    <source>
        <dbReference type="ARBA" id="ARBA00023110"/>
    </source>
</evidence>
<proteinExistence type="inferred from homology"/>
<dbReference type="Gene3D" id="2.40.100.10">
    <property type="entry name" value="Cyclophilin-like"/>
    <property type="match status" value="1"/>
</dbReference>
<protein>
    <recommendedName>
        <fullName evidence="7">Peptidyl-prolyl cis-trans isomerase</fullName>
        <shortName evidence="7">PPIase</shortName>
        <ecNumber evidence="7">5.2.1.8</ecNumber>
    </recommendedName>
</protein>
<evidence type="ECO:0000256" key="1">
    <source>
        <dbReference type="ARBA" id="ARBA00004123"/>
    </source>
</evidence>
<dbReference type="InterPro" id="IPR002130">
    <property type="entry name" value="Cyclophilin-type_PPIase_dom"/>
</dbReference>
<dbReference type="SUPFAM" id="SSF50891">
    <property type="entry name" value="Cyclophilin-like"/>
    <property type="match status" value="1"/>
</dbReference>